<evidence type="ECO:0000259" key="1">
    <source>
        <dbReference type="PROSITE" id="PS50093"/>
    </source>
</evidence>
<keyword evidence="3" id="KW-1185">Reference proteome</keyword>
<dbReference type="EMBL" id="JACXAD010000020">
    <property type="protein sequence ID" value="MBD2769496.1"/>
    <property type="molecule type" value="Genomic_DNA"/>
</dbReference>
<dbReference type="AlphaFoldDB" id="A0A927GKU3"/>
<dbReference type="Pfam" id="PF20041">
    <property type="entry name" value="DUF6443"/>
    <property type="match status" value="1"/>
</dbReference>
<dbReference type="Pfam" id="PF19081">
    <property type="entry name" value="Ig_7"/>
    <property type="match status" value="1"/>
</dbReference>
<accession>A0A927GKU3</accession>
<dbReference type="InterPro" id="IPR044023">
    <property type="entry name" value="Ig_7"/>
</dbReference>
<protein>
    <submittedName>
        <fullName evidence="2">PKD domain-containing protein</fullName>
    </submittedName>
</protein>
<evidence type="ECO:0000313" key="2">
    <source>
        <dbReference type="EMBL" id="MBD2769496.1"/>
    </source>
</evidence>
<dbReference type="InterPro" id="IPR000601">
    <property type="entry name" value="PKD_dom"/>
</dbReference>
<feature type="domain" description="PKD" evidence="1">
    <location>
        <begin position="10"/>
        <end position="46"/>
    </location>
</feature>
<dbReference type="Gene3D" id="2.60.40.10">
    <property type="entry name" value="Immunoglobulins"/>
    <property type="match status" value="1"/>
</dbReference>
<dbReference type="InterPro" id="IPR045619">
    <property type="entry name" value="DUF6443"/>
</dbReference>
<reference evidence="2" key="1">
    <citation type="submission" date="2020-09" db="EMBL/GenBank/DDBJ databases">
        <authorList>
            <person name="Kim M.K."/>
        </authorList>
    </citation>
    <scope>NUCLEOTIDE SEQUENCE</scope>
    <source>
        <strain evidence="2">BT664</strain>
    </source>
</reference>
<dbReference type="Proteomes" id="UP000612233">
    <property type="component" value="Unassembled WGS sequence"/>
</dbReference>
<dbReference type="PROSITE" id="PS50093">
    <property type="entry name" value="PKD"/>
    <property type="match status" value="1"/>
</dbReference>
<dbReference type="InterPro" id="IPR013783">
    <property type="entry name" value="Ig-like_fold"/>
</dbReference>
<sequence length="866" mass="94160">MSEIDGICDSWDWNAGDGTVTSPGDGREVTITWNSPGIRRVSVSATCQNETSGRTSYPTAYIDVNVVAPPPNQFITVLNNQAANITASSATVCPNRSFVLMPPPGATNCVWSSNPATTTNPTIGGGVLVSSAGAAPYSSVTYTLRYHLAGTCPVGPLTFTVNVAPLGSAVVTDTARFGPGSLALTVANYQPAYTYTWYEAATGPAVAYRGGPTFTTPVLSQSRRYYLAVTSCEEGPRQEVQVLLRQVRILVDGQEPTQPVTGTRVVLQAELAGGTSPGPYSWWRDGEQVSGASGPQLAVTEAGTYTVRLADRSGSEYESLPVQVLPLTQLKEWTVLRPHVSDPQQVPQLGASERGYTVTYAGGLGQPIQQLGVQAGPQQEDVVQHLGYEGTGTTSQTFLPFPVDVAAKPSGAYEADALRKLDAYYAGKGGAPFSTSVSEASPLGRPLEQTQPGQAWAGHAARRSYATNAAGEVRRWRGVDGREWYAAGQLSKETRLDPDNRRTDVFTDQLGRVVLQRQLADDQQLDTYTVYADAGYVEWVIPPAAVAALRSSGQWNIQDAGFQDRWLYHYTYDERGRVVERKLPGAAPVYLVYDAFDRPILVQDGAHRAAQQWLFTKFDAQNRPVVEGIWQDGRGRAEVQAAAQSQALEYETRSGGSYTTGNTFPALQDGVAGATLLSLTFYDDYDLNGDGTPDYAFRAESRLSGGEQPVTTSQTRGLVTVTRRRVVEPGGAYGGWLSTALLYDAYGNVVQKQSNNLLQASSELGDQTTLVYQGEGFVPRVLRSVKQQRYGAAWPVVVRNRFSYDAAGRLLDTWQQHELQGRLEPETLLSRQHYTGLGELTQKQLHSRDWGRTFLQTEDFAYKLLK</sequence>
<dbReference type="Gene3D" id="2.180.10.10">
    <property type="entry name" value="RHS repeat-associated core"/>
    <property type="match status" value="1"/>
</dbReference>
<gene>
    <name evidence="2" type="ORF">IC235_16530</name>
</gene>
<proteinExistence type="predicted"/>
<evidence type="ECO:0000313" key="3">
    <source>
        <dbReference type="Proteomes" id="UP000612233"/>
    </source>
</evidence>
<name>A0A927GKU3_9BACT</name>
<comment type="caution">
    <text evidence="2">The sequence shown here is derived from an EMBL/GenBank/DDBJ whole genome shotgun (WGS) entry which is preliminary data.</text>
</comment>
<organism evidence="2 3">
    <name type="scientific">Hymenobacter montanus</name>
    <dbReference type="NCBI Taxonomy" id="2771359"/>
    <lineage>
        <taxon>Bacteria</taxon>
        <taxon>Pseudomonadati</taxon>
        <taxon>Bacteroidota</taxon>
        <taxon>Cytophagia</taxon>
        <taxon>Cytophagales</taxon>
        <taxon>Hymenobacteraceae</taxon>
        <taxon>Hymenobacter</taxon>
    </lineage>
</organism>